<dbReference type="InterPro" id="IPR058781">
    <property type="entry name" value="HH_AprE-like"/>
</dbReference>
<gene>
    <name evidence="13" type="ORF">CU100_24055</name>
</gene>
<keyword evidence="8 9" id="KW-0472">Membrane</keyword>
<feature type="domain" description="AprE-like long alpha-helical hairpin" evidence="11">
    <location>
        <begin position="167"/>
        <end position="314"/>
    </location>
</feature>
<evidence type="ECO:0000256" key="3">
    <source>
        <dbReference type="ARBA" id="ARBA00022448"/>
    </source>
</evidence>
<evidence type="ECO:0000259" key="12">
    <source>
        <dbReference type="Pfam" id="PF26002"/>
    </source>
</evidence>
<dbReference type="AlphaFoldDB" id="A0A2P7ALR1"/>
<dbReference type="InterPro" id="IPR010129">
    <property type="entry name" value="T1SS_HlyD"/>
</dbReference>
<accession>A0A2P7ALR1</accession>
<dbReference type="NCBIfam" id="TIGR01843">
    <property type="entry name" value="type_I_hlyD"/>
    <property type="match status" value="1"/>
</dbReference>
<evidence type="ECO:0000259" key="11">
    <source>
        <dbReference type="Pfam" id="PF25994"/>
    </source>
</evidence>
<keyword evidence="14" id="KW-1185">Reference proteome</keyword>
<protein>
    <recommendedName>
        <fullName evidence="9">Membrane fusion protein (MFP) family protein</fullName>
    </recommendedName>
</protein>
<keyword evidence="5 9" id="KW-0997">Cell inner membrane</keyword>
<dbReference type="PANTHER" id="PTHR30386:SF27">
    <property type="entry name" value="MEMBRANE FUSION PROTEIN (MFP) FAMILY PROTEIN"/>
    <property type="match status" value="1"/>
</dbReference>
<comment type="caution">
    <text evidence="13">The sequence shown here is derived from an EMBL/GenBank/DDBJ whole genome shotgun (WGS) entry which is preliminary data.</text>
</comment>
<evidence type="ECO:0000256" key="1">
    <source>
        <dbReference type="ARBA" id="ARBA00004377"/>
    </source>
</evidence>
<dbReference type="GO" id="GO:0005886">
    <property type="term" value="C:plasma membrane"/>
    <property type="evidence" value="ECO:0007669"/>
    <property type="project" value="UniProtKB-SubCell"/>
</dbReference>
<sequence length="494" mass="53183">MNVQAKPQAMAPARRAPKRLSADNEFLPAALEILETPASPVRTAMIWFICVLAVGALAWTWFGKFDIVATAQGKVQPAGRVKVIQSIEMGKTIAIPVTNGTKVKAGDVLVVLDDTEIRAEENASQTNLQASRAEVLRRKAVQDTVAGWLKQAITGAGRNGTGLRLVFPPDMPDNIATREQLNYDADISQLASSLDNLDAQSAQRRAEIRSLDETITAQGNLAKTLAERVSMRSELIASQAGSRAQVIDALQQLQEAQATLASQNGQRETARTALNVAVSESAKVIHTFVADNIERMSAAERQVDELTQQTIKLKKRRQSMSIASPVAGVVQASAITTVGQVVSAGTELMRIVPEDAALEIEAYLPNHDIGFVKAGQDAIIKVEAYPFTRYGMIEGQVLRVATDAIAEPDAQQVEAEAAKELQNTIPTGNAQRVQNLVFPVTIKPGKTTIDVDGKAMPLSAGMAVTVEVKTGKRRILEYLFSPLAEISSEAMGER</sequence>
<reference evidence="14" key="1">
    <citation type="submission" date="2017-11" db="EMBL/GenBank/DDBJ databases">
        <authorList>
            <person name="Kuznetsova I."/>
            <person name="Sazanova A."/>
            <person name="Chirak E."/>
            <person name="Safronova V."/>
            <person name="Willems A."/>
        </authorList>
    </citation>
    <scope>NUCLEOTIDE SEQUENCE [LARGE SCALE GENOMIC DNA]</scope>
    <source>
        <strain evidence="14">PEPV15</strain>
    </source>
</reference>
<evidence type="ECO:0000256" key="10">
    <source>
        <dbReference type="SAM" id="Coils"/>
    </source>
</evidence>
<dbReference type="PANTHER" id="PTHR30386">
    <property type="entry name" value="MEMBRANE FUSION SUBUNIT OF EMRAB-TOLC MULTIDRUG EFFLUX PUMP"/>
    <property type="match status" value="1"/>
</dbReference>
<keyword evidence="4 9" id="KW-1003">Cell membrane</keyword>
<name>A0A2P7ALR1_9HYPH</name>
<dbReference type="InterPro" id="IPR006144">
    <property type="entry name" value="Secretion_HlyD_CS"/>
</dbReference>
<feature type="coiled-coil region" evidence="10">
    <location>
        <begin position="253"/>
        <end position="316"/>
    </location>
</feature>
<feature type="domain" description="AprE-like beta-barrel" evidence="12">
    <location>
        <begin position="358"/>
        <end position="471"/>
    </location>
</feature>
<evidence type="ECO:0000256" key="7">
    <source>
        <dbReference type="ARBA" id="ARBA00022989"/>
    </source>
</evidence>
<dbReference type="Proteomes" id="UP000241158">
    <property type="component" value="Unassembled WGS sequence"/>
</dbReference>
<dbReference type="InterPro" id="IPR058982">
    <property type="entry name" value="Beta-barrel_AprE"/>
</dbReference>
<evidence type="ECO:0000256" key="9">
    <source>
        <dbReference type="RuleBase" id="RU365093"/>
    </source>
</evidence>
<dbReference type="PROSITE" id="PS00543">
    <property type="entry name" value="HLYD_FAMILY"/>
    <property type="match status" value="1"/>
</dbReference>
<evidence type="ECO:0000256" key="5">
    <source>
        <dbReference type="ARBA" id="ARBA00022519"/>
    </source>
</evidence>
<evidence type="ECO:0000256" key="4">
    <source>
        <dbReference type="ARBA" id="ARBA00022475"/>
    </source>
</evidence>
<keyword evidence="10" id="KW-0175">Coiled coil</keyword>
<dbReference type="SUPFAM" id="SSF56954">
    <property type="entry name" value="Outer membrane efflux proteins (OEP)"/>
    <property type="match status" value="1"/>
</dbReference>
<keyword evidence="7 9" id="KW-1133">Transmembrane helix</keyword>
<evidence type="ECO:0000256" key="6">
    <source>
        <dbReference type="ARBA" id="ARBA00022692"/>
    </source>
</evidence>
<comment type="subcellular location">
    <subcellularLocation>
        <location evidence="1 9">Cell inner membrane</location>
        <topology evidence="1 9">Single-pass membrane protein</topology>
    </subcellularLocation>
</comment>
<dbReference type="PRINTS" id="PR01490">
    <property type="entry name" value="RTXTOXIND"/>
</dbReference>
<evidence type="ECO:0000256" key="8">
    <source>
        <dbReference type="ARBA" id="ARBA00023136"/>
    </source>
</evidence>
<dbReference type="InterPro" id="IPR050739">
    <property type="entry name" value="MFP"/>
</dbReference>
<dbReference type="GO" id="GO:0009306">
    <property type="term" value="P:protein secretion"/>
    <property type="evidence" value="ECO:0007669"/>
    <property type="project" value="InterPro"/>
</dbReference>
<evidence type="ECO:0000313" key="13">
    <source>
        <dbReference type="EMBL" id="PSH55152.1"/>
    </source>
</evidence>
<comment type="similarity">
    <text evidence="2 9">Belongs to the membrane fusion protein (MFP) (TC 8.A.1) family.</text>
</comment>
<dbReference type="OrthoDB" id="9810980at2"/>
<proteinExistence type="inferred from homology"/>
<dbReference type="RefSeq" id="WP_106719157.1">
    <property type="nucleotide sequence ID" value="NZ_JACHXT010000002.1"/>
</dbReference>
<dbReference type="Gene3D" id="2.40.30.170">
    <property type="match status" value="1"/>
</dbReference>
<keyword evidence="3 9" id="KW-0813">Transport</keyword>
<dbReference type="Pfam" id="PF25994">
    <property type="entry name" value="HH_AprE"/>
    <property type="match status" value="1"/>
</dbReference>
<evidence type="ECO:0000313" key="14">
    <source>
        <dbReference type="Proteomes" id="UP000241158"/>
    </source>
</evidence>
<dbReference type="EMBL" id="PGGN01000006">
    <property type="protein sequence ID" value="PSH55152.1"/>
    <property type="molecule type" value="Genomic_DNA"/>
</dbReference>
<feature type="transmembrane region" description="Helical" evidence="9">
    <location>
        <begin position="44"/>
        <end position="62"/>
    </location>
</feature>
<evidence type="ECO:0000256" key="2">
    <source>
        <dbReference type="ARBA" id="ARBA00009477"/>
    </source>
</evidence>
<keyword evidence="6 9" id="KW-0812">Transmembrane</keyword>
<organism evidence="13 14">
    <name type="scientific">Phyllobacterium endophyticum</name>
    <dbReference type="NCBI Taxonomy" id="1149773"/>
    <lineage>
        <taxon>Bacteria</taxon>
        <taxon>Pseudomonadati</taxon>
        <taxon>Pseudomonadota</taxon>
        <taxon>Alphaproteobacteria</taxon>
        <taxon>Hyphomicrobiales</taxon>
        <taxon>Phyllobacteriaceae</taxon>
        <taxon>Phyllobacterium</taxon>
    </lineage>
</organism>
<dbReference type="Pfam" id="PF26002">
    <property type="entry name" value="Beta-barrel_AprE"/>
    <property type="match status" value="1"/>
</dbReference>
<dbReference type="Gene3D" id="2.40.50.100">
    <property type="match status" value="1"/>
</dbReference>